<name>A0A438KLC5_VITVI</name>
<dbReference type="PANTHER" id="PTHR33116">
    <property type="entry name" value="REVERSE TRANSCRIPTASE ZINC-BINDING DOMAIN-CONTAINING PROTEIN-RELATED-RELATED"/>
    <property type="match status" value="1"/>
</dbReference>
<comment type="caution">
    <text evidence="1">The sequence shown here is derived from an EMBL/GenBank/DDBJ whole genome shotgun (WGS) entry which is preliminary data.</text>
</comment>
<evidence type="ECO:0000313" key="1">
    <source>
        <dbReference type="EMBL" id="RVX22011.1"/>
    </source>
</evidence>
<accession>A0A438KLC5</accession>
<reference evidence="1 2" key="1">
    <citation type="journal article" date="2018" name="PLoS Genet.">
        <title>Population sequencing reveals clonal diversity and ancestral inbreeding in the grapevine cultivar Chardonnay.</title>
        <authorList>
            <person name="Roach M.J."/>
            <person name="Johnson D.L."/>
            <person name="Bohlmann J."/>
            <person name="van Vuuren H.J."/>
            <person name="Jones S.J."/>
            <person name="Pretorius I.S."/>
            <person name="Schmidt S.A."/>
            <person name="Borneman A.R."/>
        </authorList>
    </citation>
    <scope>NUCLEOTIDE SEQUENCE [LARGE SCALE GENOMIC DNA]</scope>
    <source>
        <strain evidence="2">cv. Chardonnay</strain>
        <tissue evidence="1">Leaf</tissue>
    </source>
</reference>
<sequence>MDESEAIPVGRVDSLENIVSMLGCRIGKLPTSYLGLPLGAPFISSRVWDVVEERFRKCLSLWKRLEKIQRDFLCGGGVLEKKSHLVNWSSVCAYMRQGGLEVRGAYGVGVWKTIRKDWESIHSKSHFIVKNGRKVKFWKDLWCEDQTLKDVFPNLFRLVVNKDEWVFDAWEEGGEWVLHSSIKRNLIGWHGAFVSFQHIKGHGQKEGWYDGESTVVSVFVVIVVSTHQQIWILEIVVRDVVRLKDWRSI</sequence>
<dbReference type="EMBL" id="QGNW01000004">
    <property type="protein sequence ID" value="RVX22011.1"/>
    <property type="molecule type" value="Genomic_DNA"/>
</dbReference>
<dbReference type="Proteomes" id="UP000288805">
    <property type="component" value="Unassembled WGS sequence"/>
</dbReference>
<proteinExistence type="predicted"/>
<evidence type="ECO:0000313" key="2">
    <source>
        <dbReference type="Proteomes" id="UP000288805"/>
    </source>
</evidence>
<dbReference type="PANTHER" id="PTHR33116:SF78">
    <property type="entry name" value="OS12G0587133 PROTEIN"/>
    <property type="match status" value="1"/>
</dbReference>
<dbReference type="AlphaFoldDB" id="A0A438KLC5"/>
<organism evidence="1 2">
    <name type="scientific">Vitis vinifera</name>
    <name type="common">Grape</name>
    <dbReference type="NCBI Taxonomy" id="29760"/>
    <lineage>
        <taxon>Eukaryota</taxon>
        <taxon>Viridiplantae</taxon>
        <taxon>Streptophyta</taxon>
        <taxon>Embryophyta</taxon>
        <taxon>Tracheophyta</taxon>
        <taxon>Spermatophyta</taxon>
        <taxon>Magnoliopsida</taxon>
        <taxon>eudicotyledons</taxon>
        <taxon>Gunneridae</taxon>
        <taxon>Pentapetalae</taxon>
        <taxon>rosids</taxon>
        <taxon>Vitales</taxon>
        <taxon>Vitaceae</taxon>
        <taxon>Viteae</taxon>
        <taxon>Vitis</taxon>
    </lineage>
</organism>
<protein>
    <submittedName>
        <fullName evidence="1">Uncharacterized protein</fullName>
    </submittedName>
</protein>
<gene>
    <name evidence="1" type="ORF">CK203_001104</name>
</gene>